<dbReference type="AlphaFoldDB" id="A0A6B8VYZ8"/>
<evidence type="ECO:0000256" key="6">
    <source>
        <dbReference type="ARBA" id="ARBA00022833"/>
    </source>
</evidence>
<sequence length="301" mass="32796">MHDSPQVSPEHKSLSLQVIASLPKVTLHHRVSPESITAELKALSADNVVYTELLLEISEQAELDKALAALESPLIDARLILSAPHGGDVATVAKLVAENFGPKVLGFNLSGVDDAQLASFYAGELSELRRNFIPFSVDLGEDAEVTAIADAVLQGAVRLGNGIRIFEDFSVDLQGIHLQRMSAWVRDRRILLAMAPTAAVDEDNPLVDHPLPLLQELGFTCSVHPGTASLSRELDALRETFDYGIDEIFELCLSAIDNSFAPQDQRDEILAHKILPAYRQFEDSDLHSTVGGEDPEITETD</sequence>
<evidence type="ECO:0000256" key="1">
    <source>
        <dbReference type="ARBA" id="ARBA00001947"/>
    </source>
</evidence>
<dbReference type="InterPro" id="IPR006330">
    <property type="entry name" value="Ado/ade_deaminase"/>
</dbReference>
<evidence type="ECO:0000256" key="3">
    <source>
        <dbReference type="ARBA" id="ARBA00012784"/>
    </source>
</evidence>
<dbReference type="InterPro" id="IPR032466">
    <property type="entry name" value="Metal_Hydrolase"/>
</dbReference>
<dbReference type="GO" id="GO:0046872">
    <property type="term" value="F:metal ion binding"/>
    <property type="evidence" value="ECO:0007669"/>
    <property type="project" value="UniProtKB-KW"/>
</dbReference>
<dbReference type="GO" id="GO:0043103">
    <property type="term" value="P:hypoxanthine salvage"/>
    <property type="evidence" value="ECO:0007669"/>
    <property type="project" value="TreeGrafter"/>
</dbReference>
<comment type="cofactor">
    <cofactor evidence="1">
        <name>Zn(2+)</name>
        <dbReference type="ChEBI" id="CHEBI:29105"/>
    </cofactor>
</comment>
<dbReference type="RefSeq" id="WP_156230136.1">
    <property type="nucleotide sequence ID" value="NZ_CP046455.1"/>
</dbReference>
<keyword evidence="4" id="KW-0479">Metal-binding</keyword>
<accession>A0A6B8VYZ8</accession>
<reference evidence="8 9" key="1">
    <citation type="submission" date="2019-11" db="EMBL/GenBank/DDBJ databases">
        <title>Complete genome sequence of Corynebacterium kalinowskii 1959, a novel Corynebacterium species isolated from soil of a small paddock in Vilsendorf, Germany.</title>
        <authorList>
            <person name="Schaffert L."/>
            <person name="Ruwe M."/>
            <person name="Milse J."/>
            <person name="Hanuschka K."/>
            <person name="Ortseifen V."/>
            <person name="Droste J."/>
            <person name="Brandt D."/>
            <person name="Schlueter L."/>
            <person name="Kutter Y."/>
            <person name="Vinke S."/>
            <person name="Viehoefer P."/>
            <person name="Jacob L."/>
            <person name="Luebke N.-C."/>
            <person name="Schulte-Berndt E."/>
            <person name="Hain C."/>
            <person name="Linder M."/>
            <person name="Schmidt P."/>
            <person name="Wollenschlaeger L."/>
            <person name="Luttermann T."/>
            <person name="Thieme E."/>
            <person name="Hassa J."/>
            <person name="Haak M."/>
            <person name="Wittchen M."/>
            <person name="Mentz A."/>
            <person name="Persicke M."/>
            <person name="Busche T."/>
            <person name="Ruckert C."/>
        </authorList>
    </citation>
    <scope>NUCLEOTIDE SEQUENCE [LARGE SCALE GENOMIC DNA]</scope>
    <source>
        <strain evidence="8 9">2039</strain>
    </source>
</reference>
<dbReference type="PANTHER" id="PTHR11409:SF43">
    <property type="entry name" value="ADENOSINE DEAMINASE"/>
    <property type="match status" value="1"/>
</dbReference>
<evidence type="ECO:0000259" key="7">
    <source>
        <dbReference type="Pfam" id="PF00962"/>
    </source>
</evidence>
<dbReference type="InterPro" id="IPR001365">
    <property type="entry name" value="A_deaminase_dom"/>
</dbReference>
<keyword evidence="5" id="KW-0378">Hydrolase</keyword>
<proteinExistence type="inferred from homology"/>
<dbReference type="GO" id="GO:0004000">
    <property type="term" value="F:adenosine deaminase activity"/>
    <property type="evidence" value="ECO:0007669"/>
    <property type="project" value="TreeGrafter"/>
</dbReference>
<keyword evidence="9" id="KW-1185">Reference proteome</keyword>
<dbReference type="PANTHER" id="PTHR11409">
    <property type="entry name" value="ADENOSINE DEAMINASE"/>
    <property type="match status" value="1"/>
</dbReference>
<dbReference type="EMBL" id="CP046455">
    <property type="protein sequence ID" value="QGU06544.1"/>
    <property type="molecule type" value="Genomic_DNA"/>
</dbReference>
<evidence type="ECO:0000313" key="9">
    <source>
        <dbReference type="Proteomes" id="UP000424462"/>
    </source>
</evidence>
<name>A0A6B8VYZ8_9CORY</name>
<dbReference type="SUPFAM" id="SSF51556">
    <property type="entry name" value="Metallo-dependent hydrolases"/>
    <property type="match status" value="1"/>
</dbReference>
<gene>
    <name evidence="8" type="ORF">COCCU_02950</name>
</gene>
<dbReference type="GO" id="GO:0046103">
    <property type="term" value="P:inosine biosynthetic process"/>
    <property type="evidence" value="ECO:0007669"/>
    <property type="project" value="TreeGrafter"/>
</dbReference>
<dbReference type="KEGG" id="cok:COCCU_02950"/>
<organism evidence="8 9">
    <name type="scientific">Corynebacterium occultum</name>
    <dbReference type="NCBI Taxonomy" id="2675219"/>
    <lineage>
        <taxon>Bacteria</taxon>
        <taxon>Bacillati</taxon>
        <taxon>Actinomycetota</taxon>
        <taxon>Actinomycetes</taxon>
        <taxon>Mycobacteriales</taxon>
        <taxon>Corynebacteriaceae</taxon>
        <taxon>Corynebacterium</taxon>
    </lineage>
</organism>
<feature type="domain" description="Adenosine deaminase" evidence="7">
    <location>
        <begin position="30"/>
        <end position="270"/>
    </location>
</feature>
<dbReference type="Pfam" id="PF00962">
    <property type="entry name" value="A_deaminase"/>
    <property type="match status" value="1"/>
</dbReference>
<evidence type="ECO:0000313" key="8">
    <source>
        <dbReference type="EMBL" id="QGU06544.1"/>
    </source>
</evidence>
<evidence type="ECO:0000256" key="4">
    <source>
        <dbReference type="ARBA" id="ARBA00022723"/>
    </source>
</evidence>
<dbReference type="EC" id="3.5.4.4" evidence="3"/>
<evidence type="ECO:0000256" key="5">
    <source>
        <dbReference type="ARBA" id="ARBA00022801"/>
    </source>
</evidence>
<protein>
    <recommendedName>
        <fullName evidence="3">adenosine deaminase</fullName>
        <ecNumber evidence="3">3.5.4.4</ecNumber>
    </recommendedName>
</protein>
<evidence type="ECO:0000256" key="2">
    <source>
        <dbReference type="ARBA" id="ARBA00006676"/>
    </source>
</evidence>
<keyword evidence="6" id="KW-0862">Zinc</keyword>
<comment type="similarity">
    <text evidence="2">Belongs to the metallo-dependent hydrolases superfamily. Adenosine and AMP deaminases family.</text>
</comment>
<dbReference type="Proteomes" id="UP000424462">
    <property type="component" value="Chromosome"/>
</dbReference>
<dbReference type="Gene3D" id="3.20.20.140">
    <property type="entry name" value="Metal-dependent hydrolases"/>
    <property type="match status" value="1"/>
</dbReference>
<dbReference type="GO" id="GO:0006154">
    <property type="term" value="P:adenosine catabolic process"/>
    <property type="evidence" value="ECO:0007669"/>
    <property type="project" value="TreeGrafter"/>
</dbReference>
<dbReference type="GO" id="GO:0005829">
    <property type="term" value="C:cytosol"/>
    <property type="evidence" value="ECO:0007669"/>
    <property type="project" value="TreeGrafter"/>
</dbReference>